<name>A0AAV5FB47_ELECO</name>
<dbReference type="Proteomes" id="UP001054889">
    <property type="component" value="Unassembled WGS sequence"/>
</dbReference>
<evidence type="ECO:0000313" key="2">
    <source>
        <dbReference type="Proteomes" id="UP001054889"/>
    </source>
</evidence>
<dbReference type="AlphaFoldDB" id="A0AAV5FB47"/>
<dbReference type="Gene3D" id="1.20.1280.50">
    <property type="match status" value="1"/>
</dbReference>
<proteinExistence type="predicted"/>
<sequence length="88" mass="9504">MAEGSSNSSRALLLAEPVGPIVDAMRGLELSQPLPLQLGSDGVEAFAVSEVARDWSQLQEDLLFHIFSRLDLPELVCAGPWQQHGHPA</sequence>
<reference evidence="1" key="1">
    <citation type="journal article" date="2018" name="DNA Res.">
        <title>Multiple hybrid de novo genome assembly of finger millet, an orphan allotetraploid crop.</title>
        <authorList>
            <person name="Hatakeyama M."/>
            <person name="Aluri S."/>
            <person name="Balachadran M.T."/>
            <person name="Sivarajan S.R."/>
            <person name="Patrignani A."/>
            <person name="Gruter S."/>
            <person name="Poveda L."/>
            <person name="Shimizu-Inatsugi R."/>
            <person name="Baeten J."/>
            <person name="Francoijs K.J."/>
            <person name="Nataraja K.N."/>
            <person name="Reddy Y.A.N."/>
            <person name="Phadnis S."/>
            <person name="Ravikumar R.L."/>
            <person name="Schlapbach R."/>
            <person name="Sreeman S.M."/>
            <person name="Shimizu K.K."/>
        </authorList>
    </citation>
    <scope>NUCLEOTIDE SEQUENCE</scope>
</reference>
<keyword evidence="2" id="KW-1185">Reference proteome</keyword>
<organism evidence="1 2">
    <name type="scientific">Eleusine coracana subsp. coracana</name>
    <dbReference type="NCBI Taxonomy" id="191504"/>
    <lineage>
        <taxon>Eukaryota</taxon>
        <taxon>Viridiplantae</taxon>
        <taxon>Streptophyta</taxon>
        <taxon>Embryophyta</taxon>
        <taxon>Tracheophyta</taxon>
        <taxon>Spermatophyta</taxon>
        <taxon>Magnoliopsida</taxon>
        <taxon>Liliopsida</taxon>
        <taxon>Poales</taxon>
        <taxon>Poaceae</taxon>
        <taxon>PACMAD clade</taxon>
        <taxon>Chloridoideae</taxon>
        <taxon>Cynodonteae</taxon>
        <taxon>Eleusininae</taxon>
        <taxon>Eleusine</taxon>
    </lineage>
</organism>
<protein>
    <submittedName>
        <fullName evidence="1">Uncharacterized protein</fullName>
    </submittedName>
</protein>
<reference evidence="1" key="2">
    <citation type="submission" date="2021-12" db="EMBL/GenBank/DDBJ databases">
        <title>Resequencing data analysis of finger millet.</title>
        <authorList>
            <person name="Hatakeyama M."/>
            <person name="Aluri S."/>
            <person name="Balachadran M.T."/>
            <person name="Sivarajan S.R."/>
            <person name="Poveda L."/>
            <person name="Shimizu-Inatsugi R."/>
            <person name="Schlapbach R."/>
            <person name="Sreeman S.M."/>
            <person name="Shimizu K.K."/>
        </authorList>
    </citation>
    <scope>NUCLEOTIDE SEQUENCE</scope>
</reference>
<gene>
    <name evidence="1" type="primary">gb20613</name>
    <name evidence="1" type="ORF">PR202_gb20613</name>
</gene>
<dbReference type="EMBL" id="BQKI01000083">
    <property type="protein sequence ID" value="GJN32135.1"/>
    <property type="molecule type" value="Genomic_DNA"/>
</dbReference>
<comment type="caution">
    <text evidence="1">The sequence shown here is derived from an EMBL/GenBank/DDBJ whole genome shotgun (WGS) entry which is preliminary data.</text>
</comment>
<evidence type="ECO:0000313" key="1">
    <source>
        <dbReference type="EMBL" id="GJN32135.1"/>
    </source>
</evidence>
<accession>A0AAV5FB47</accession>